<sequence>MFCIVNFICSLFHSNLYISFYLIFKNNNHGILINSCKTNYIFHIYKNITKMKIQNVCNSFLTMAYLRLLSKTDINLFNFKINIYQVKSLRLWITTYPKRNNENISL</sequence>
<name>J9DR92_EDHAE</name>
<gene>
    <name evidence="1" type="ORF">EDEG_00846</name>
</gene>
<comment type="caution">
    <text evidence="1">The sequence shown here is derived from an EMBL/GenBank/DDBJ whole genome shotgun (WGS) entry which is preliminary data.</text>
</comment>
<proteinExistence type="predicted"/>
<accession>J9DR92</accession>
<dbReference type="Proteomes" id="UP000003163">
    <property type="component" value="Unassembled WGS sequence"/>
</dbReference>
<dbReference type="HOGENOM" id="CLU_2223223_0_0_1"/>
<dbReference type="InParanoid" id="J9DR92"/>
<reference evidence="2" key="2">
    <citation type="submission" date="2015-07" db="EMBL/GenBank/DDBJ databases">
        <title>Contrasting host-pathogen interactions and genome evolution in two generalist and specialist microsporidian pathogens of mosquitoes.</title>
        <authorList>
            <consortium name="The Broad Institute Genomics Platform"/>
            <consortium name="The Broad Institute Genome Sequencing Center for Infectious Disease"/>
            <person name="Cuomo C.A."/>
            <person name="Sanscrainte N.D."/>
            <person name="Goldberg J.M."/>
            <person name="Heiman D."/>
            <person name="Young S."/>
            <person name="Zeng Q."/>
            <person name="Becnel J.J."/>
            <person name="Birren B.W."/>
        </authorList>
    </citation>
    <scope>NUCLEOTIDE SEQUENCE [LARGE SCALE GENOMIC DNA]</scope>
    <source>
        <strain evidence="2">USNM 41457</strain>
    </source>
</reference>
<dbReference type="EMBL" id="AFBI03000010">
    <property type="protein sequence ID" value="EJW05065.1"/>
    <property type="molecule type" value="Genomic_DNA"/>
</dbReference>
<organism evidence="1 2">
    <name type="scientific">Edhazardia aedis (strain USNM 41457)</name>
    <name type="common">Microsporidian parasite</name>
    <dbReference type="NCBI Taxonomy" id="1003232"/>
    <lineage>
        <taxon>Eukaryota</taxon>
        <taxon>Fungi</taxon>
        <taxon>Fungi incertae sedis</taxon>
        <taxon>Microsporidia</taxon>
        <taxon>Edhazardia</taxon>
    </lineage>
</organism>
<protein>
    <submittedName>
        <fullName evidence="1">Uncharacterized protein</fullName>
    </submittedName>
</protein>
<evidence type="ECO:0000313" key="2">
    <source>
        <dbReference type="Proteomes" id="UP000003163"/>
    </source>
</evidence>
<keyword evidence="2" id="KW-1185">Reference proteome</keyword>
<dbReference type="AlphaFoldDB" id="J9DR92"/>
<dbReference type="VEuPathDB" id="MicrosporidiaDB:EDEG_00846"/>
<reference evidence="1 2" key="1">
    <citation type="submission" date="2011-08" db="EMBL/GenBank/DDBJ databases">
        <authorList>
            <person name="Liu Z.J."/>
            <person name="Shi F.L."/>
            <person name="Lu J.Q."/>
            <person name="Li M."/>
            <person name="Wang Z.L."/>
        </authorList>
    </citation>
    <scope>NUCLEOTIDE SEQUENCE [LARGE SCALE GENOMIC DNA]</scope>
    <source>
        <strain evidence="1 2">USNM 41457</strain>
    </source>
</reference>
<evidence type="ECO:0000313" key="1">
    <source>
        <dbReference type="EMBL" id="EJW05065.1"/>
    </source>
</evidence>